<proteinExistence type="predicted"/>
<organism evidence="1 2">
    <name type="scientific">Eretmocerus hayati</name>
    <dbReference type="NCBI Taxonomy" id="131215"/>
    <lineage>
        <taxon>Eukaryota</taxon>
        <taxon>Metazoa</taxon>
        <taxon>Ecdysozoa</taxon>
        <taxon>Arthropoda</taxon>
        <taxon>Hexapoda</taxon>
        <taxon>Insecta</taxon>
        <taxon>Pterygota</taxon>
        <taxon>Neoptera</taxon>
        <taxon>Endopterygota</taxon>
        <taxon>Hymenoptera</taxon>
        <taxon>Apocrita</taxon>
        <taxon>Proctotrupomorpha</taxon>
        <taxon>Chalcidoidea</taxon>
        <taxon>Aphelinidae</taxon>
        <taxon>Aphelininae</taxon>
        <taxon>Eretmocerus</taxon>
    </lineage>
</organism>
<keyword evidence="2" id="KW-1185">Reference proteome</keyword>
<accession>A0ACC2PMI7</accession>
<gene>
    <name evidence="1" type="ORF">QAD02_020474</name>
</gene>
<dbReference type="EMBL" id="CM056741">
    <property type="protein sequence ID" value="KAJ8684681.1"/>
    <property type="molecule type" value="Genomic_DNA"/>
</dbReference>
<comment type="caution">
    <text evidence="1">The sequence shown here is derived from an EMBL/GenBank/DDBJ whole genome shotgun (WGS) entry which is preliminary data.</text>
</comment>
<evidence type="ECO:0000313" key="1">
    <source>
        <dbReference type="EMBL" id="KAJ8684681.1"/>
    </source>
</evidence>
<evidence type="ECO:0000313" key="2">
    <source>
        <dbReference type="Proteomes" id="UP001239111"/>
    </source>
</evidence>
<dbReference type="Proteomes" id="UP001239111">
    <property type="component" value="Chromosome 1"/>
</dbReference>
<sequence length="260" mass="29560">MDTTFAQTTRNEPQTQEFLNKISRFPDETHSERHGTGKSELRKIDYTKMNNAIPSFDGSTLLLQSFCKGVDKAVPKTLCESDVCYVMGQIQQKLTGKGKTDFHHKMLEFKLVDEFLRTIVERYCLTDSVEDILFEIDNTSQIANETSDELGRRIRTRLDEYNVIIGLSIEYSEAEEDFRRKDAAKAAHDRYLSCLGNEIELLVRLEKPKDLGQVIQQANRIDSERTATDRTTVARALNAYIALRTPSLGVQGDIVGLSQQ</sequence>
<protein>
    <submittedName>
        <fullName evidence="1">Uncharacterized protein</fullName>
    </submittedName>
</protein>
<name>A0ACC2PMI7_9HYME</name>
<reference evidence="1" key="1">
    <citation type="submission" date="2023-04" db="EMBL/GenBank/DDBJ databases">
        <title>A chromosome-level genome assembly of the parasitoid wasp Eretmocerus hayati.</title>
        <authorList>
            <person name="Zhong Y."/>
            <person name="Liu S."/>
            <person name="Liu Y."/>
        </authorList>
    </citation>
    <scope>NUCLEOTIDE SEQUENCE</scope>
    <source>
        <strain evidence="1">ZJU_SS_LIU_2023</strain>
    </source>
</reference>